<evidence type="ECO:0000256" key="1">
    <source>
        <dbReference type="SAM" id="MobiDB-lite"/>
    </source>
</evidence>
<evidence type="ECO:0000313" key="3">
    <source>
        <dbReference type="Proteomes" id="UP000001072"/>
    </source>
</evidence>
<dbReference type="Proteomes" id="UP000001072">
    <property type="component" value="Unassembled WGS sequence"/>
</dbReference>
<feature type="region of interest" description="Disordered" evidence="1">
    <location>
        <begin position="27"/>
        <end position="48"/>
    </location>
</feature>
<keyword evidence="3" id="KW-1185">Reference proteome</keyword>
<dbReference type="AlphaFoldDB" id="F4RX52"/>
<dbReference type="GeneID" id="18935593"/>
<accession>F4RX52</accession>
<sequence>MFGLRYQCCLAYGSALCRQHPCTATTGTTHNARNDLSPTSIIRGEPTTSTSSSARIIAAQSRAPASQSNPHQWVQGYNSMGQHIDAETFVMCHQNRAARDREEELSANSLIDEKSMATIHLWVNPNEKQAITAKFPQWPLACLDQSPLLLQAVIKAVGSQWNQVLTFWDEQIYAWHDTLASYPHWFTSHTIVARLPTVTVPESAIPPSMWNPKTVTQPPSASHLETATLAQLATALKQHPDIQEPTPSTSSTHIDLTQPLNDDIESKLEQTNFDEPSSSVTVQSLKKHWPPLDSPVSSLLEWHQDTENGNVKLKWKRRWGSVWLFNKSTVYQYQNWIELVTYPRFLAKYGSQPQATVAEARDCYQDEFDKAAYVKGKVEE</sequence>
<dbReference type="EMBL" id="GL883127">
    <property type="protein sequence ID" value="EGG02905.1"/>
    <property type="molecule type" value="Genomic_DNA"/>
</dbReference>
<feature type="compositionally biased region" description="Polar residues" evidence="1">
    <location>
        <begin position="27"/>
        <end position="40"/>
    </location>
</feature>
<name>F4RX52_MELLP</name>
<evidence type="ECO:0000313" key="2">
    <source>
        <dbReference type="EMBL" id="EGG02905.1"/>
    </source>
</evidence>
<protein>
    <submittedName>
        <fullName evidence="2">Uncharacterized protein</fullName>
    </submittedName>
</protein>
<dbReference type="VEuPathDB" id="FungiDB:MELLADRAFT_90504"/>
<dbReference type="KEGG" id="mlr:MELLADRAFT_90504"/>
<dbReference type="HOGENOM" id="CLU_015424_2_0_1"/>
<proteinExistence type="predicted"/>
<dbReference type="RefSeq" id="XP_007413698.1">
    <property type="nucleotide sequence ID" value="XM_007413636.1"/>
</dbReference>
<gene>
    <name evidence="2" type="ORF">MELLADRAFT_90504</name>
</gene>
<reference evidence="3" key="1">
    <citation type="journal article" date="2011" name="Proc. Natl. Acad. Sci. U.S.A.">
        <title>Obligate biotrophy features unraveled by the genomic analysis of rust fungi.</title>
        <authorList>
            <person name="Duplessis S."/>
            <person name="Cuomo C.A."/>
            <person name="Lin Y.-C."/>
            <person name="Aerts A."/>
            <person name="Tisserant E."/>
            <person name="Veneault-Fourrey C."/>
            <person name="Joly D.L."/>
            <person name="Hacquard S."/>
            <person name="Amselem J."/>
            <person name="Cantarel B.L."/>
            <person name="Chiu R."/>
            <person name="Coutinho P.M."/>
            <person name="Feau N."/>
            <person name="Field M."/>
            <person name="Frey P."/>
            <person name="Gelhaye E."/>
            <person name="Goldberg J."/>
            <person name="Grabherr M.G."/>
            <person name="Kodira C.D."/>
            <person name="Kohler A."/>
            <person name="Kuees U."/>
            <person name="Lindquist E.A."/>
            <person name="Lucas S.M."/>
            <person name="Mago R."/>
            <person name="Mauceli E."/>
            <person name="Morin E."/>
            <person name="Murat C."/>
            <person name="Pangilinan J.L."/>
            <person name="Park R."/>
            <person name="Pearson M."/>
            <person name="Quesneville H."/>
            <person name="Rouhier N."/>
            <person name="Sakthikumar S."/>
            <person name="Salamov A.A."/>
            <person name="Schmutz J."/>
            <person name="Selles B."/>
            <person name="Shapiro H."/>
            <person name="Tanguay P."/>
            <person name="Tuskan G.A."/>
            <person name="Henrissat B."/>
            <person name="Van de Peer Y."/>
            <person name="Rouze P."/>
            <person name="Ellis J.G."/>
            <person name="Dodds P.N."/>
            <person name="Schein J.E."/>
            <person name="Zhong S."/>
            <person name="Hamelin R.C."/>
            <person name="Grigoriev I.V."/>
            <person name="Szabo L.J."/>
            <person name="Martin F."/>
        </authorList>
    </citation>
    <scope>NUCLEOTIDE SEQUENCE [LARGE SCALE GENOMIC DNA]</scope>
    <source>
        <strain evidence="3">98AG31 / pathotype 3-4-7</strain>
    </source>
</reference>
<organism evidence="3">
    <name type="scientific">Melampsora larici-populina (strain 98AG31 / pathotype 3-4-7)</name>
    <name type="common">Poplar leaf rust fungus</name>
    <dbReference type="NCBI Taxonomy" id="747676"/>
    <lineage>
        <taxon>Eukaryota</taxon>
        <taxon>Fungi</taxon>
        <taxon>Dikarya</taxon>
        <taxon>Basidiomycota</taxon>
        <taxon>Pucciniomycotina</taxon>
        <taxon>Pucciniomycetes</taxon>
        <taxon>Pucciniales</taxon>
        <taxon>Melampsoraceae</taxon>
        <taxon>Melampsora</taxon>
    </lineage>
</organism>
<dbReference type="InParanoid" id="F4RX52"/>